<name>A0A0E3BV38_9BURK</name>
<evidence type="ECO:0008006" key="4">
    <source>
        <dbReference type="Google" id="ProtNLM"/>
    </source>
</evidence>
<evidence type="ECO:0000313" key="2">
    <source>
        <dbReference type="EMBL" id="KGG83025.1"/>
    </source>
</evidence>
<sequence length="277" mass="30116">MNYYPFHIGDYLSATRHLSWEEDAAYRRLLDTYYITEKPLPVELRAVCRLVLATTESQREAVEVVLQEFFELTEAGWINRRADAEIATMLDKQEKQRERANKRWKKPAGNAGDDQSGDSANGNGNAGGAAPAMPRHTDSYATASDSDASALPPTPTPTPTPINSSVANATGGEPPKLTDPAEIIFGYGLSMLVNAGTGEKQGRSFLGGLRKAHGDEALIDKLRECAKAKPLQPLEWLAAALPPPVPGRRTTVIPPNRQEALEQRNRNVADAWAAEGA</sequence>
<protein>
    <recommendedName>
        <fullName evidence="4">DUF1376 domain-containing protein</fullName>
    </recommendedName>
</protein>
<feature type="compositionally biased region" description="Basic and acidic residues" evidence="1">
    <location>
        <begin position="91"/>
        <end position="101"/>
    </location>
</feature>
<dbReference type="InterPro" id="IPR010781">
    <property type="entry name" value="DUF1376"/>
</dbReference>
<dbReference type="RefSeq" id="WP_052088516.1">
    <property type="nucleotide sequence ID" value="NZ_AWTN01000148.1"/>
</dbReference>
<feature type="compositionally biased region" description="Low complexity" evidence="1">
    <location>
        <begin position="111"/>
        <end position="132"/>
    </location>
</feature>
<feature type="compositionally biased region" description="Low complexity" evidence="1">
    <location>
        <begin position="139"/>
        <end position="151"/>
    </location>
</feature>
<dbReference type="Proteomes" id="UP000029567">
    <property type="component" value="Unassembled WGS sequence"/>
</dbReference>
<evidence type="ECO:0000256" key="1">
    <source>
        <dbReference type="SAM" id="MobiDB-lite"/>
    </source>
</evidence>
<dbReference type="EMBL" id="AWTN01000148">
    <property type="protein sequence ID" value="KGG83025.1"/>
    <property type="molecule type" value="Genomic_DNA"/>
</dbReference>
<comment type="caution">
    <text evidence="2">The sequence shown here is derived from an EMBL/GenBank/DDBJ whole genome shotgun (WGS) entry which is preliminary data.</text>
</comment>
<feature type="region of interest" description="Disordered" evidence="1">
    <location>
        <begin position="91"/>
        <end position="177"/>
    </location>
</feature>
<dbReference type="Pfam" id="PF07120">
    <property type="entry name" value="DUF1376"/>
    <property type="match status" value="1"/>
</dbReference>
<dbReference type="CDD" id="cd22958">
    <property type="entry name" value="DD_DPY30_SDC1-like"/>
    <property type="match status" value="1"/>
</dbReference>
<gene>
    <name evidence="2" type="ORF">P245_25675</name>
</gene>
<organism evidence="2 3">
    <name type="scientific">Comamonas thiooxydans</name>
    <dbReference type="NCBI Taxonomy" id="363952"/>
    <lineage>
        <taxon>Bacteria</taxon>
        <taxon>Pseudomonadati</taxon>
        <taxon>Pseudomonadota</taxon>
        <taxon>Betaproteobacteria</taxon>
        <taxon>Burkholderiales</taxon>
        <taxon>Comamonadaceae</taxon>
        <taxon>Comamonas</taxon>
    </lineage>
</organism>
<accession>A0A0E3BV38</accession>
<proteinExistence type="predicted"/>
<reference evidence="2 3" key="1">
    <citation type="submission" date="2013-09" db="EMBL/GenBank/DDBJ databases">
        <title>High correlation between genotypes and phenotypes of environmental bacteria Comamonas testosteroni strains.</title>
        <authorList>
            <person name="Liu L."/>
            <person name="Zhu W."/>
            <person name="Xia X."/>
            <person name="Xu B."/>
            <person name="Luo M."/>
            <person name="Wang G."/>
        </authorList>
    </citation>
    <scope>NUCLEOTIDE SEQUENCE [LARGE SCALE GENOMIC DNA]</scope>
    <source>
        <strain evidence="2 3">JL14</strain>
    </source>
</reference>
<evidence type="ECO:0000313" key="3">
    <source>
        <dbReference type="Proteomes" id="UP000029567"/>
    </source>
</evidence>
<dbReference type="AlphaFoldDB" id="A0A0E3BV38"/>